<dbReference type="Gene3D" id="3.40.50.300">
    <property type="entry name" value="P-loop containing nucleotide triphosphate hydrolases"/>
    <property type="match status" value="1"/>
</dbReference>
<dbReference type="OMA" id="CNISTFA"/>
<dbReference type="InParanoid" id="A0A151ZJH4"/>
<dbReference type="HAMAP" id="MF_00321">
    <property type="entry name" value="GTPase_EngB"/>
    <property type="match status" value="1"/>
</dbReference>
<gene>
    <name evidence="12" type="ORF">DLAC_04437</name>
</gene>
<evidence type="ECO:0000313" key="12">
    <source>
        <dbReference type="EMBL" id="KYQ94151.1"/>
    </source>
</evidence>
<dbReference type="Proteomes" id="UP000076078">
    <property type="component" value="Unassembled WGS sequence"/>
</dbReference>
<proteinExistence type="inferred from homology"/>
<evidence type="ECO:0000256" key="2">
    <source>
        <dbReference type="ARBA" id="ARBA00009638"/>
    </source>
</evidence>
<organism evidence="12 13">
    <name type="scientific">Tieghemostelium lacteum</name>
    <name type="common">Slime mold</name>
    <name type="synonym">Dictyostelium lacteum</name>
    <dbReference type="NCBI Taxonomy" id="361077"/>
    <lineage>
        <taxon>Eukaryota</taxon>
        <taxon>Amoebozoa</taxon>
        <taxon>Evosea</taxon>
        <taxon>Eumycetozoa</taxon>
        <taxon>Dictyostelia</taxon>
        <taxon>Dictyosteliales</taxon>
        <taxon>Raperosteliaceae</taxon>
        <taxon>Tieghemostelium</taxon>
    </lineage>
</organism>
<comment type="similarity">
    <text evidence="2">Belongs to the TRAFAC class TrmE-Era-EngA-EngB-Septin-like GTPase superfamily. EngB GTPase family.</text>
</comment>
<dbReference type="PANTHER" id="PTHR11649">
    <property type="entry name" value="MSS1/TRME-RELATED GTP-BINDING PROTEIN"/>
    <property type="match status" value="1"/>
</dbReference>
<evidence type="ECO:0000256" key="4">
    <source>
        <dbReference type="ARBA" id="ARBA00022723"/>
    </source>
</evidence>
<keyword evidence="9" id="KW-0131">Cell cycle</keyword>
<dbReference type="Pfam" id="PF01926">
    <property type="entry name" value="MMR_HSR1"/>
    <property type="match status" value="1"/>
</dbReference>
<reference evidence="12 13" key="1">
    <citation type="submission" date="2015-12" db="EMBL/GenBank/DDBJ databases">
        <title>Dictyostelia acquired genes for synthesis and detection of signals that induce cell-type specialization by lateral gene transfer from prokaryotes.</title>
        <authorList>
            <person name="Gloeckner G."/>
            <person name="Schaap P."/>
        </authorList>
    </citation>
    <scope>NUCLEOTIDE SEQUENCE [LARGE SCALE GENOMIC DNA]</scope>
    <source>
        <strain evidence="12 13">TK</strain>
    </source>
</reference>
<evidence type="ECO:0000259" key="11">
    <source>
        <dbReference type="PROSITE" id="PS51706"/>
    </source>
</evidence>
<dbReference type="InterPro" id="IPR019987">
    <property type="entry name" value="GTP-bd_ribosome_bio_YsxC"/>
</dbReference>
<evidence type="ECO:0000256" key="3">
    <source>
        <dbReference type="ARBA" id="ARBA00022618"/>
    </source>
</evidence>
<evidence type="ECO:0000256" key="9">
    <source>
        <dbReference type="ARBA" id="ARBA00023306"/>
    </source>
</evidence>
<dbReference type="EMBL" id="LODT01000022">
    <property type="protein sequence ID" value="KYQ94151.1"/>
    <property type="molecule type" value="Genomic_DNA"/>
</dbReference>
<dbReference type="GO" id="GO:0005525">
    <property type="term" value="F:GTP binding"/>
    <property type="evidence" value="ECO:0007669"/>
    <property type="project" value="UniProtKB-KW"/>
</dbReference>
<feature type="region of interest" description="Disordered" evidence="10">
    <location>
        <begin position="193"/>
        <end position="213"/>
    </location>
</feature>
<keyword evidence="8" id="KW-0717">Septation</keyword>
<evidence type="ECO:0000313" key="13">
    <source>
        <dbReference type="Proteomes" id="UP000076078"/>
    </source>
</evidence>
<accession>A0A151ZJH4</accession>
<evidence type="ECO:0000256" key="8">
    <source>
        <dbReference type="ARBA" id="ARBA00023210"/>
    </source>
</evidence>
<dbReference type="GO" id="GO:0051301">
    <property type="term" value="P:cell division"/>
    <property type="evidence" value="ECO:0007669"/>
    <property type="project" value="UniProtKB-KW"/>
</dbReference>
<comment type="caution">
    <text evidence="12">The sequence shown here is derived from an EMBL/GenBank/DDBJ whole genome shotgun (WGS) entry which is preliminary data.</text>
</comment>
<protein>
    <submittedName>
        <fullName evidence="12">Putative GTP-binding protein</fullName>
    </submittedName>
</protein>
<evidence type="ECO:0000256" key="7">
    <source>
        <dbReference type="ARBA" id="ARBA00023134"/>
    </source>
</evidence>
<evidence type="ECO:0000256" key="10">
    <source>
        <dbReference type="SAM" id="MobiDB-lite"/>
    </source>
</evidence>
<dbReference type="InterPro" id="IPR030393">
    <property type="entry name" value="G_ENGB_dom"/>
</dbReference>
<keyword evidence="7" id="KW-0342">GTP-binding</keyword>
<keyword evidence="4" id="KW-0479">Metal-binding</keyword>
<dbReference type="NCBIfam" id="TIGR00231">
    <property type="entry name" value="small_GTP"/>
    <property type="match status" value="1"/>
</dbReference>
<dbReference type="InterPro" id="IPR005225">
    <property type="entry name" value="Small_GTP-bd"/>
</dbReference>
<keyword evidence="6" id="KW-0460">Magnesium</keyword>
<feature type="domain" description="EngB-type G" evidence="11">
    <location>
        <begin position="284"/>
        <end position="459"/>
    </location>
</feature>
<keyword evidence="13" id="KW-1185">Reference proteome</keyword>
<keyword evidence="5" id="KW-0547">Nucleotide-binding</keyword>
<dbReference type="CDD" id="cd01876">
    <property type="entry name" value="YihA_EngB"/>
    <property type="match status" value="1"/>
</dbReference>
<keyword evidence="3" id="KW-0132">Cell division</keyword>
<dbReference type="SUPFAM" id="SSF52540">
    <property type="entry name" value="P-loop containing nucleoside triphosphate hydrolases"/>
    <property type="match status" value="1"/>
</dbReference>
<dbReference type="NCBIfam" id="TIGR03598">
    <property type="entry name" value="GTPase_YsxC"/>
    <property type="match status" value="1"/>
</dbReference>
<dbReference type="OrthoDB" id="391988at2759"/>
<dbReference type="InterPro" id="IPR006073">
    <property type="entry name" value="GTP-bd"/>
</dbReference>
<dbReference type="STRING" id="361077.A0A151ZJH4"/>
<evidence type="ECO:0000256" key="1">
    <source>
        <dbReference type="ARBA" id="ARBA00001946"/>
    </source>
</evidence>
<dbReference type="AlphaFoldDB" id="A0A151ZJH4"/>
<comment type="cofactor">
    <cofactor evidence="1">
        <name>Mg(2+)</name>
        <dbReference type="ChEBI" id="CHEBI:18420"/>
    </cofactor>
</comment>
<dbReference type="PROSITE" id="PS51706">
    <property type="entry name" value="G_ENGB"/>
    <property type="match status" value="1"/>
</dbReference>
<dbReference type="PANTHER" id="PTHR11649:SF13">
    <property type="entry name" value="ENGB-TYPE G DOMAIN-CONTAINING PROTEIN"/>
    <property type="match status" value="1"/>
</dbReference>
<evidence type="ECO:0000256" key="6">
    <source>
        <dbReference type="ARBA" id="ARBA00022842"/>
    </source>
</evidence>
<name>A0A151ZJH4_TIELA</name>
<feature type="compositionally biased region" description="Polar residues" evidence="10">
    <location>
        <begin position="193"/>
        <end position="211"/>
    </location>
</feature>
<sequence length="499" mass="57079">MPTSSKAVCIEDGFSLDGKMVDIYKLFNKLPGFHRIPLNQPLLSILQTLSDAQRAQFQELSVSRNTMEEYAYNLTYALVPLFRILNALLCFNKSYCNNCNISTFALINNGNNDNFNRYYSVKNQKEAIRSRLKLVKEKKKKRQELKDSMNLKEIPKSNLSFDKITEKLDLLVGNKTSAIIKESVRSNWHQRFQQNTTNNNKTSIDSGNSSGRNRDFKTLKVNEKLLEKLKEKQLGRFRQQKEKKGTTKLDAIRKNVIGDIERFFGSRFKFIGGAKSKSSFIPESLPEVAFIGRSNVGKSSLINALTQRGLAKTSDKPGHTQSINWFELGSTLYLVDLPGYGFAFAKSEKVDHWSQLTREYMLSRKTLKCVFVLLDSRHGLKESDRELLGIFEKNNIKSQVVLTKCDLITQVDLAKRIQIVTSDIVNQYNRSNLPILSLSSKNYSGIADLSKIIKGFKLRKKPIQEVQIPIKKVVDVKKDKSKEKLKKTLKLRELVNKNK</sequence>
<evidence type="ECO:0000256" key="5">
    <source>
        <dbReference type="ARBA" id="ARBA00022741"/>
    </source>
</evidence>
<dbReference type="InterPro" id="IPR027417">
    <property type="entry name" value="P-loop_NTPase"/>
</dbReference>
<dbReference type="GO" id="GO:0046872">
    <property type="term" value="F:metal ion binding"/>
    <property type="evidence" value="ECO:0007669"/>
    <property type="project" value="UniProtKB-KW"/>
</dbReference>